<dbReference type="Pfam" id="PF07670">
    <property type="entry name" value="Gate"/>
    <property type="match status" value="1"/>
</dbReference>
<dbReference type="GO" id="GO:0005886">
    <property type="term" value="C:plasma membrane"/>
    <property type="evidence" value="ECO:0007669"/>
    <property type="project" value="UniProtKB-SubCell"/>
</dbReference>
<feature type="domain" description="Concentrative nucleoside transporter C-terminal" evidence="9">
    <location>
        <begin position="193"/>
        <end position="393"/>
    </location>
</feature>
<evidence type="ECO:0000313" key="11">
    <source>
        <dbReference type="EMBL" id="WHX50091.1"/>
    </source>
</evidence>
<keyword evidence="6 7" id="KW-0472">Membrane</keyword>
<dbReference type="PANTHER" id="PTHR10590:SF13">
    <property type="entry name" value="NUCLEOSIDE PERMEASE NUPC"/>
    <property type="match status" value="1"/>
</dbReference>
<feature type="transmembrane region" description="Helical" evidence="7">
    <location>
        <begin position="90"/>
        <end position="111"/>
    </location>
</feature>
<dbReference type="InterPro" id="IPR018270">
    <property type="entry name" value="C_nuclsd_transpt_met_bac"/>
</dbReference>
<evidence type="ECO:0000256" key="1">
    <source>
        <dbReference type="ARBA" id="ARBA00004651"/>
    </source>
</evidence>
<keyword evidence="5 7" id="KW-1133">Transmembrane helix</keyword>
<feature type="transmembrane region" description="Helical" evidence="7">
    <location>
        <begin position="193"/>
        <end position="212"/>
    </location>
</feature>
<dbReference type="InterPro" id="IPR011657">
    <property type="entry name" value="CNT_C_dom"/>
</dbReference>
<evidence type="ECO:0000256" key="2">
    <source>
        <dbReference type="ARBA" id="ARBA00009033"/>
    </source>
</evidence>
<dbReference type="AlphaFoldDB" id="A0AA95I633"/>
<dbReference type="KEGG" id="pwn:QNH46_05345"/>
<comment type="subcellular location">
    <subcellularLocation>
        <location evidence="1">Cell membrane</location>
        <topology evidence="1">Multi-pass membrane protein</topology>
    </subcellularLocation>
</comment>
<reference evidence="11" key="1">
    <citation type="submission" date="2023-05" db="EMBL/GenBank/DDBJ databases">
        <title>Comparative genomics of Bacillaceae isolates and their secondary metabolite potential.</title>
        <authorList>
            <person name="Song L."/>
            <person name="Nielsen L.J."/>
            <person name="Mohite O."/>
            <person name="Xu X."/>
            <person name="Weber T."/>
            <person name="Kovacs A.T."/>
        </authorList>
    </citation>
    <scope>NUCLEOTIDE SEQUENCE</scope>
    <source>
        <strain evidence="11">B2_4</strain>
    </source>
</reference>
<dbReference type="PANTHER" id="PTHR10590">
    <property type="entry name" value="SODIUM/NUCLEOSIDE COTRANSPORTER"/>
    <property type="match status" value="1"/>
</dbReference>
<gene>
    <name evidence="11" type="ORF">QNH46_05345</name>
</gene>
<evidence type="ECO:0000313" key="12">
    <source>
        <dbReference type="Proteomes" id="UP001177943"/>
    </source>
</evidence>
<name>A0AA95I633_9BACL</name>
<feature type="domain" description="Nucleoside transporter/FeoB GTPase Gate" evidence="10">
    <location>
        <begin position="91"/>
        <end position="190"/>
    </location>
</feature>
<evidence type="ECO:0000256" key="6">
    <source>
        <dbReference type="ARBA" id="ARBA00023136"/>
    </source>
</evidence>
<dbReference type="GO" id="GO:0005337">
    <property type="term" value="F:nucleoside transmembrane transporter activity"/>
    <property type="evidence" value="ECO:0007669"/>
    <property type="project" value="InterPro"/>
</dbReference>
<keyword evidence="3" id="KW-1003">Cell membrane</keyword>
<keyword evidence="4 7" id="KW-0812">Transmembrane</keyword>
<feature type="transmembrane region" description="Helical" evidence="7">
    <location>
        <begin position="335"/>
        <end position="357"/>
    </location>
</feature>
<accession>A0AA95I633</accession>
<sequence>MKYIIAIAGLVAVFAMTYFASNDRSRIRYRPLAQMIILQIVLAFLLLNTTLGETLIRGFTAVFEALLAYAAEGVNFVFGGIMNEGQTSQFFLMVLMPIVVISALIGILQYLKILPFIIRYIGLALSKVNGMGKLESYNAVASAILGQSEVFISVKKQIGMLPERRLYTLCASAMSTVSMSIVGAYMTMIEPRYVVTALVLNLFGGFIIASILNPYRVSKEEDILEVQKERKQSFFEMLGEYIMDGFRVAITVAAMLIGFVALIALINGLFGSLFGITFQQILGYIFSPFAFLMGVPWKEAVEAGNIMATKMVANEFVAMLDLSTMTKEGVLSARTIGIVSVFLVSFANFSSIGIISGAVKGLHEEQGNTVARFGLRLLYGATLVSVLSATVAGLFL</sequence>
<dbReference type="InterPro" id="IPR008276">
    <property type="entry name" value="C_nuclsd_transpt"/>
</dbReference>
<dbReference type="NCBIfam" id="TIGR00804">
    <property type="entry name" value="nupC"/>
    <property type="match status" value="1"/>
</dbReference>
<keyword evidence="7" id="KW-0813">Transport</keyword>
<dbReference type="Proteomes" id="UP001177943">
    <property type="component" value="Chromosome"/>
</dbReference>
<dbReference type="GO" id="GO:0015293">
    <property type="term" value="F:symporter activity"/>
    <property type="evidence" value="ECO:0007669"/>
    <property type="project" value="TreeGrafter"/>
</dbReference>
<feature type="transmembrane region" description="Helical" evidence="7">
    <location>
        <begin position="246"/>
        <end position="270"/>
    </location>
</feature>
<evidence type="ECO:0000256" key="3">
    <source>
        <dbReference type="ARBA" id="ARBA00022475"/>
    </source>
</evidence>
<dbReference type="RefSeq" id="WP_283927198.1">
    <property type="nucleotide sequence ID" value="NZ_CP126084.1"/>
</dbReference>
<feature type="transmembrane region" description="Helical" evidence="7">
    <location>
        <begin position="29"/>
        <end position="47"/>
    </location>
</feature>
<feature type="transmembrane region" description="Helical" evidence="7">
    <location>
        <begin position="377"/>
        <end position="395"/>
    </location>
</feature>
<dbReference type="Pfam" id="PF07662">
    <property type="entry name" value="Nucleos_tra2_C"/>
    <property type="match status" value="1"/>
</dbReference>
<feature type="transmembrane region" description="Helical" evidence="7">
    <location>
        <begin position="166"/>
        <end position="187"/>
    </location>
</feature>
<dbReference type="InterPro" id="IPR011642">
    <property type="entry name" value="Gate_dom"/>
</dbReference>
<dbReference type="InterPro" id="IPR002668">
    <property type="entry name" value="CNT_N_dom"/>
</dbReference>
<comment type="similarity">
    <text evidence="2 7">Belongs to the concentrative nucleoside transporter (CNT) (TC 2.A.41) family.</text>
</comment>
<evidence type="ECO:0000259" key="10">
    <source>
        <dbReference type="Pfam" id="PF07670"/>
    </source>
</evidence>
<evidence type="ECO:0000256" key="5">
    <source>
        <dbReference type="ARBA" id="ARBA00022989"/>
    </source>
</evidence>
<feature type="transmembrane region" description="Helical" evidence="7">
    <location>
        <begin position="276"/>
        <end position="297"/>
    </location>
</feature>
<evidence type="ECO:0000256" key="7">
    <source>
        <dbReference type="RuleBase" id="RU362018"/>
    </source>
</evidence>
<protein>
    <recommendedName>
        <fullName evidence="7">Nucleoside permease</fullName>
    </recommendedName>
</protein>
<evidence type="ECO:0000256" key="4">
    <source>
        <dbReference type="ARBA" id="ARBA00022692"/>
    </source>
</evidence>
<dbReference type="Pfam" id="PF01773">
    <property type="entry name" value="Nucleos_tra2_N"/>
    <property type="match status" value="1"/>
</dbReference>
<organism evidence="11 12">
    <name type="scientific">Paenibacillus woosongensis</name>
    <dbReference type="NCBI Taxonomy" id="307580"/>
    <lineage>
        <taxon>Bacteria</taxon>
        <taxon>Bacillati</taxon>
        <taxon>Bacillota</taxon>
        <taxon>Bacilli</taxon>
        <taxon>Bacillales</taxon>
        <taxon>Paenibacillaceae</taxon>
        <taxon>Paenibacillus</taxon>
    </lineage>
</organism>
<proteinExistence type="inferred from homology"/>
<evidence type="ECO:0000259" key="9">
    <source>
        <dbReference type="Pfam" id="PF07662"/>
    </source>
</evidence>
<dbReference type="EMBL" id="CP126084">
    <property type="protein sequence ID" value="WHX50091.1"/>
    <property type="molecule type" value="Genomic_DNA"/>
</dbReference>
<evidence type="ECO:0000259" key="8">
    <source>
        <dbReference type="Pfam" id="PF01773"/>
    </source>
</evidence>
<feature type="domain" description="Concentrative nucleoside transporter N-terminal" evidence="8">
    <location>
        <begin position="8"/>
        <end position="80"/>
    </location>
</feature>